<dbReference type="PANTHER" id="PTHR32309">
    <property type="entry name" value="TYROSINE-PROTEIN KINASE"/>
    <property type="match status" value="1"/>
</dbReference>
<feature type="coiled-coil region" evidence="1">
    <location>
        <begin position="270"/>
        <end position="318"/>
    </location>
</feature>
<dbReference type="InterPro" id="IPR050445">
    <property type="entry name" value="Bact_polysacc_biosynth/exp"/>
</dbReference>
<reference evidence="3" key="1">
    <citation type="submission" date="2023-03" db="EMBL/GenBank/DDBJ databases">
        <title>Edaphobacter sp.</title>
        <authorList>
            <person name="Huber K.J."/>
            <person name="Papendorf J."/>
            <person name="Pilke C."/>
            <person name="Bunk B."/>
            <person name="Sproeer C."/>
            <person name="Pester M."/>
        </authorList>
    </citation>
    <scope>NUCLEOTIDE SEQUENCE</scope>
    <source>
        <strain evidence="3">DSM 110680</strain>
    </source>
</reference>
<dbReference type="GO" id="GO:0005886">
    <property type="term" value="C:plasma membrane"/>
    <property type="evidence" value="ECO:0007669"/>
    <property type="project" value="TreeGrafter"/>
</dbReference>
<feature type="transmembrane region" description="Helical" evidence="2">
    <location>
        <begin position="440"/>
        <end position="460"/>
    </location>
</feature>
<dbReference type="NCBIfam" id="TIGR03007">
    <property type="entry name" value="pepcterm_ChnLen"/>
    <property type="match status" value="1"/>
</dbReference>
<keyword evidence="2" id="KW-0472">Membrane</keyword>
<dbReference type="Gene3D" id="1.10.287.1490">
    <property type="match status" value="1"/>
</dbReference>
<dbReference type="EMBL" id="CP121196">
    <property type="protein sequence ID" value="XBH15583.1"/>
    <property type="molecule type" value="Genomic_DNA"/>
</dbReference>
<name>A0AAU7DEL3_9BACT</name>
<protein>
    <recommendedName>
        <fullName evidence="4">Polysaccharide chain length determinant protein, PEP-CTERM locus subfamily</fullName>
    </recommendedName>
</protein>
<evidence type="ECO:0000313" key="3">
    <source>
        <dbReference type="EMBL" id="XBH15583.1"/>
    </source>
</evidence>
<feature type="coiled-coil region" evidence="1">
    <location>
        <begin position="348"/>
        <end position="399"/>
    </location>
</feature>
<dbReference type="PANTHER" id="PTHR32309:SF13">
    <property type="entry name" value="FERRIC ENTEROBACTIN TRANSPORT PROTEIN FEPE"/>
    <property type="match status" value="1"/>
</dbReference>
<accession>A0AAU7DEL3</accession>
<feature type="coiled-coil region" evidence="1">
    <location>
        <begin position="179"/>
        <end position="242"/>
    </location>
</feature>
<keyword evidence="2" id="KW-0812">Transmembrane</keyword>
<gene>
    <name evidence="3" type="ORF">P8935_13490</name>
</gene>
<keyword evidence="2" id="KW-1133">Transmembrane helix</keyword>
<feature type="transmembrane region" description="Helical" evidence="2">
    <location>
        <begin position="27"/>
        <end position="47"/>
    </location>
</feature>
<dbReference type="RefSeq" id="WP_348260816.1">
    <property type="nucleotide sequence ID" value="NZ_CP121196.1"/>
</dbReference>
<evidence type="ECO:0000256" key="1">
    <source>
        <dbReference type="SAM" id="Coils"/>
    </source>
</evidence>
<dbReference type="GO" id="GO:0004713">
    <property type="term" value="F:protein tyrosine kinase activity"/>
    <property type="evidence" value="ECO:0007669"/>
    <property type="project" value="TreeGrafter"/>
</dbReference>
<evidence type="ECO:0008006" key="4">
    <source>
        <dbReference type="Google" id="ProtNLM"/>
    </source>
</evidence>
<organism evidence="3">
    <name type="scientific">Telmatobacter sp. DSM 110680</name>
    <dbReference type="NCBI Taxonomy" id="3036704"/>
    <lineage>
        <taxon>Bacteria</taxon>
        <taxon>Pseudomonadati</taxon>
        <taxon>Acidobacteriota</taxon>
        <taxon>Terriglobia</taxon>
        <taxon>Terriglobales</taxon>
        <taxon>Acidobacteriaceae</taxon>
        <taxon>Telmatobacter</taxon>
    </lineage>
</organism>
<dbReference type="AlphaFoldDB" id="A0AAU7DEL3"/>
<sequence length="523" mass="58891">MPDIIEEQELTQFDAERYVDLVRRRHIHFLVPAFVGWLVVWGVSWVLPATYKSSTLILVEQPTMPESYVAPNVNENLQDRMQSISQQILSRTRLLMIVDKLNLYAGAKKPMSPDDKVEALRKNISIDLVRNGPQNEITAFKVNFTSHSPALAQKVTNELTQLFIDENLKVRERESQGTTQFIEKQLEDARAILADQEAKVRQFQAMHEGALPSQQSSNLQILAGLQGQLQNQQDTLNTAKQQRVYFQTLIEQYKNLHASGRTVDGSPSEMATIDQELAKLRSQLTDLSSRYTDSYPDVVKLKAQIARTEKQRQDLLAAPKNGSKQSNDPESTPLLQLQSQLQANQLEIASRERAISGLEARINEYQGRLNSQPATEQQLAELTRGYEQSKANYDDLLKKKNQSVMATSMEQMQQGERFTMLDPPSLPTKPDFPNRLKFCGMGLGAGLALGCLVVFLFEFLDDRMHGEKEIKELLPIAIIAEVPEIQSTLDEEKQKRRLVLGWSTAAVIGAVIVVGSAISYLRG</sequence>
<keyword evidence="1" id="KW-0175">Coiled coil</keyword>
<evidence type="ECO:0000256" key="2">
    <source>
        <dbReference type="SAM" id="Phobius"/>
    </source>
</evidence>
<feature type="transmembrane region" description="Helical" evidence="2">
    <location>
        <begin position="499"/>
        <end position="521"/>
    </location>
</feature>
<proteinExistence type="predicted"/>
<dbReference type="InterPro" id="IPR014345">
    <property type="entry name" value="XrtA_polysacc_chain"/>
</dbReference>